<dbReference type="SUPFAM" id="SSF55816">
    <property type="entry name" value="5'-nucleotidase (syn. UDP-sugar hydrolase), C-terminal domain"/>
    <property type="match status" value="1"/>
</dbReference>
<dbReference type="InterPro" id="IPR008334">
    <property type="entry name" value="5'-Nucleotdase_C"/>
</dbReference>
<feature type="compositionally biased region" description="Basic and acidic residues" evidence="1">
    <location>
        <begin position="125"/>
        <end position="135"/>
    </location>
</feature>
<evidence type="ECO:0000313" key="3">
    <source>
        <dbReference type="EMBL" id="MFC6641413.1"/>
    </source>
</evidence>
<accession>A0ABW1YXY4</accession>
<sequence>MQRRHIAGLVPYQNAVWALRITGADLRRRLEKAAEVFAPLGSATGPLLDPCRPPFHCDTIYGVTYAIDPHRPRGARITALSWQGVLSSRTNGFYWQPTSFAQRAAADLTVHPSQMSPCAAPAPDRGADRRPRAEPRPPMVQRSPMALRCDRSASGPLYLTGRAALS</sequence>
<evidence type="ECO:0000259" key="2">
    <source>
        <dbReference type="Pfam" id="PF02872"/>
    </source>
</evidence>
<comment type="caution">
    <text evidence="3">The sequence shown here is derived from an EMBL/GenBank/DDBJ whole genome shotgun (WGS) entry which is preliminary data.</text>
</comment>
<evidence type="ECO:0000313" key="4">
    <source>
        <dbReference type="Proteomes" id="UP001596403"/>
    </source>
</evidence>
<dbReference type="Gene3D" id="3.90.780.10">
    <property type="entry name" value="5'-Nucleotidase, C-terminal domain"/>
    <property type="match status" value="1"/>
</dbReference>
<organism evidence="3 4">
    <name type="scientific">Sulfitobacter profundi</name>
    <dbReference type="NCBI Taxonomy" id="2679961"/>
    <lineage>
        <taxon>Bacteria</taxon>
        <taxon>Pseudomonadati</taxon>
        <taxon>Pseudomonadota</taxon>
        <taxon>Alphaproteobacteria</taxon>
        <taxon>Rhodobacterales</taxon>
        <taxon>Roseobacteraceae</taxon>
        <taxon>Sulfitobacter</taxon>
    </lineage>
</organism>
<dbReference type="Pfam" id="PF02872">
    <property type="entry name" value="5_nucleotid_C"/>
    <property type="match status" value="1"/>
</dbReference>
<feature type="domain" description="5'-Nucleotidase C-terminal" evidence="2">
    <location>
        <begin position="3"/>
        <end position="82"/>
    </location>
</feature>
<dbReference type="InterPro" id="IPR036907">
    <property type="entry name" value="5'-Nucleotdase_C_sf"/>
</dbReference>
<protein>
    <submittedName>
        <fullName evidence="3">5'-nucleotidase C-terminal domain-containing protein</fullName>
    </submittedName>
</protein>
<dbReference type="RefSeq" id="WP_386281240.1">
    <property type="nucleotide sequence ID" value="NZ_JBHSWA010000001.1"/>
</dbReference>
<keyword evidence="4" id="KW-1185">Reference proteome</keyword>
<feature type="region of interest" description="Disordered" evidence="1">
    <location>
        <begin position="113"/>
        <end position="146"/>
    </location>
</feature>
<gene>
    <name evidence="3" type="ORF">ACFQAU_06345</name>
</gene>
<dbReference type="EMBL" id="JBHSWA010000001">
    <property type="protein sequence ID" value="MFC6641413.1"/>
    <property type="molecule type" value="Genomic_DNA"/>
</dbReference>
<reference evidence="4" key="1">
    <citation type="journal article" date="2019" name="Int. J. Syst. Evol. Microbiol.">
        <title>The Global Catalogue of Microorganisms (GCM) 10K type strain sequencing project: providing services to taxonomists for standard genome sequencing and annotation.</title>
        <authorList>
            <consortium name="The Broad Institute Genomics Platform"/>
            <consortium name="The Broad Institute Genome Sequencing Center for Infectious Disease"/>
            <person name="Wu L."/>
            <person name="Ma J."/>
        </authorList>
    </citation>
    <scope>NUCLEOTIDE SEQUENCE [LARGE SCALE GENOMIC DNA]</scope>
    <source>
        <strain evidence="4">NBRC 111368</strain>
    </source>
</reference>
<evidence type="ECO:0000256" key="1">
    <source>
        <dbReference type="SAM" id="MobiDB-lite"/>
    </source>
</evidence>
<proteinExistence type="predicted"/>
<name>A0ABW1YXY4_9RHOB</name>
<dbReference type="Proteomes" id="UP001596403">
    <property type="component" value="Unassembled WGS sequence"/>
</dbReference>